<dbReference type="Gramene" id="TKW01822">
    <property type="protein sequence ID" value="TKW01822"/>
    <property type="gene ID" value="SEVIR_8G204200v2"/>
</dbReference>
<evidence type="ECO:0008006" key="3">
    <source>
        <dbReference type="Google" id="ProtNLM"/>
    </source>
</evidence>
<accession>A0A4U6TJD7</accession>
<reference evidence="1" key="1">
    <citation type="submission" date="2019-03" db="EMBL/GenBank/DDBJ databases">
        <title>WGS assembly of Setaria viridis.</title>
        <authorList>
            <person name="Huang P."/>
            <person name="Jenkins J."/>
            <person name="Grimwood J."/>
            <person name="Barry K."/>
            <person name="Healey A."/>
            <person name="Mamidi S."/>
            <person name="Sreedasyam A."/>
            <person name="Shu S."/>
            <person name="Feldman M."/>
            <person name="Wu J."/>
            <person name="Yu Y."/>
            <person name="Chen C."/>
            <person name="Johnson J."/>
            <person name="Rokhsar D."/>
            <person name="Baxter I."/>
            <person name="Schmutz J."/>
            <person name="Brutnell T."/>
            <person name="Kellogg E."/>
        </authorList>
    </citation>
    <scope>NUCLEOTIDE SEQUENCE [LARGE SCALE GENOMIC DNA]</scope>
</reference>
<dbReference type="AlphaFoldDB" id="A0A4U6TJD7"/>
<evidence type="ECO:0000313" key="2">
    <source>
        <dbReference type="Proteomes" id="UP000298652"/>
    </source>
</evidence>
<organism evidence="1 2">
    <name type="scientific">Setaria viridis</name>
    <name type="common">Green bristlegrass</name>
    <name type="synonym">Setaria italica subsp. viridis</name>
    <dbReference type="NCBI Taxonomy" id="4556"/>
    <lineage>
        <taxon>Eukaryota</taxon>
        <taxon>Viridiplantae</taxon>
        <taxon>Streptophyta</taxon>
        <taxon>Embryophyta</taxon>
        <taxon>Tracheophyta</taxon>
        <taxon>Spermatophyta</taxon>
        <taxon>Magnoliopsida</taxon>
        <taxon>Liliopsida</taxon>
        <taxon>Poales</taxon>
        <taxon>Poaceae</taxon>
        <taxon>PACMAD clade</taxon>
        <taxon>Panicoideae</taxon>
        <taxon>Panicodae</taxon>
        <taxon>Paniceae</taxon>
        <taxon>Cenchrinae</taxon>
        <taxon>Setaria</taxon>
    </lineage>
</organism>
<dbReference type="EMBL" id="CM016559">
    <property type="protein sequence ID" value="TKW01822.1"/>
    <property type="molecule type" value="Genomic_DNA"/>
</dbReference>
<name>A0A4U6TJD7_SETVI</name>
<keyword evidence="2" id="KW-1185">Reference proteome</keyword>
<sequence length="159" mass="18748">MDTSTIPLNVSFRRDVVGDKLRLWLDLVERVVTVQLSEQEDIFCWNLNKNRTFTVSSLYTDLMRSEGVPSKCIAWKLKFLLRLKWRLIRETNLLSLINPSLAHVYCSVIFRGTYWIRCRSLLSKEEERLNLKKGCLILKVVVMELFNSFGCRFKNRIKA</sequence>
<gene>
    <name evidence="1" type="ORF">SEVIR_8G204200v2</name>
</gene>
<proteinExistence type="predicted"/>
<protein>
    <recommendedName>
        <fullName evidence="3">Reverse transcriptase zinc-binding domain-containing protein</fullName>
    </recommendedName>
</protein>
<evidence type="ECO:0000313" key="1">
    <source>
        <dbReference type="EMBL" id="TKW01822.1"/>
    </source>
</evidence>
<dbReference type="Proteomes" id="UP000298652">
    <property type="component" value="Chromosome 8"/>
</dbReference>